<gene>
    <name evidence="2" type="ORF">PPRIM_AZ9-3.1.T0460107</name>
</gene>
<keyword evidence="3" id="KW-1185">Reference proteome</keyword>
<dbReference type="Proteomes" id="UP000688137">
    <property type="component" value="Unassembled WGS sequence"/>
</dbReference>
<evidence type="ECO:0000313" key="3">
    <source>
        <dbReference type="Proteomes" id="UP000688137"/>
    </source>
</evidence>
<dbReference type="OMA" id="FIVIDKC"/>
<proteinExistence type="predicted"/>
<accession>A0A8S1LXN0</accession>
<sequence>MDNEINNQDQQQQQFLDEESIKPQNLFTNHLITSNRRSYTNFSQSQLIQSNLSQLLEKVFMHIISEQLIEMGSFIVIDKCDLELFCQKLSVQPLKDFIYNQDSSKLHYQQLQHYQNYEKDLETIKEQIDPKKLRIVILQCHKLVVSYKSIQQLINKFKVQIYASSIDSELSRLQCYNLLEKIQQELSQIQKYHDIVKSRLAEKNEIAQFLNYPIKDVYKQEIKRQFCLLFIQKDQQQQILKQKTEVQPTLTINRKLPNHRQSTLTLLKPGKHVQSISNDNRINEEISIKSKITQHFSSIDKRVNDTMSQRQLSLLQKYKTKFSATLYDSFTMKLIENIYLSIQTNFIVNNINETLENYNEYINLQQLQQIIKLLKTKICINIFEQIVNTKQIQLNEEMCSKDLRVKCKQDLKILSDIFTQDQLIKLHQNIHQLNQMTSVYLNQLDNIIHLILDENRNSSDFDSLQTSINVFKVTDDIISKIYGQTLLMLKYIQNNNIILLQSLTNFLSKTHFSEQHILLYPFQQLSSAINQTINQVLHQAQNEIVSNLLFETYISIISKHIIDRRQTYIQQLNIQSKQIMLQISQIIQGKLLKQQIQSYSQQNVQLYDLNEIQQSIEWLFDQHILKKQINRKIDSIEEFSFFISQIISQIKALFEEEFFNENIKYNRISTQLQLFENYVKQEIMKKPSEQQLKIQWSNKIFRLFHKINNENLPTSRATTRRKQTTEPKSLDNQTSLQSPIPSLQQQKLTFFKQSIYVKGNRTHIQQTERLTQSTVKFKDYKDLEKKLS</sequence>
<feature type="region of interest" description="Disordered" evidence="1">
    <location>
        <begin position="712"/>
        <end position="738"/>
    </location>
</feature>
<dbReference type="AlphaFoldDB" id="A0A8S1LXN0"/>
<evidence type="ECO:0000256" key="1">
    <source>
        <dbReference type="SAM" id="MobiDB-lite"/>
    </source>
</evidence>
<evidence type="ECO:0000313" key="2">
    <source>
        <dbReference type="EMBL" id="CAD8070725.1"/>
    </source>
</evidence>
<comment type="caution">
    <text evidence="2">The sequence shown here is derived from an EMBL/GenBank/DDBJ whole genome shotgun (WGS) entry which is preliminary data.</text>
</comment>
<name>A0A8S1LXN0_PARPR</name>
<protein>
    <submittedName>
        <fullName evidence="2">Uncharacterized protein</fullName>
    </submittedName>
</protein>
<reference evidence="2" key="1">
    <citation type="submission" date="2021-01" db="EMBL/GenBank/DDBJ databases">
        <authorList>
            <consortium name="Genoscope - CEA"/>
            <person name="William W."/>
        </authorList>
    </citation>
    <scope>NUCLEOTIDE SEQUENCE</scope>
</reference>
<organism evidence="2 3">
    <name type="scientific">Paramecium primaurelia</name>
    <dbReference type="NCBI Taxonomy" id="5886"/>
    <lineage>
        <taxon>Eukaryota</taxon>
        <taxon>Sar</taxon>
        <taxon>Alveolata</taxon>
        <taxon>Ciliophora</taxon>
        <taxon>Intramacronucleata</taxon>
        <taxon>Oligohymenophorea</taxon>
        <taxon>Peniculida</taxon>
        <taxon>Parameciidae</taxon>
        <taxon>Paramecium</taxon>
    </lineage>
</organism>
<dbReference type="EMBL" id="CAJJDM010000046">
    <property type="protein sequence ID" value="CAD8070725.1"/>
    <property type="molecule type" value="Genomic_DNA"/>
</dbReference>